<feature type="transmembrane region" description="Helical" evidence="9">
    <location>
        <begin position="156"/>
        <end position="176"/>
    </location>
</feature>
<dbReference type="Proteomes" id="UP000319980">
    <property type="component" value="Unassembled WGS sequence"/>
</dbReference>
<feature type="domain" description="Na+/H+ antiporter NhaC-like C-terminal" evidence="10">
    <location>
        <begin position="230"/>
        <end position="427"/>
    </location>
</feature>
<evidence type="ECO:0000313" key="12">
    <source>
        <dbReference type="Proteomes" id="UP000319980"/>
    </source>
</evidence>
<dbReference type="InterPro" id="IPR018461">
    <property type="entry name" value="Na/H_Antiport_NhaC-like_C"/>
</dbReference>
<organism evidence="11 12">
    <name type="scientific">Luteimonas marina</name>
    <dbReference type="NCBI Taxonomy" id="488485"/>
    <lineage>
        <taxon>Bacteria</taxon>
        <taxon>Pseudomonadati</taxon>
        <taxon>Pseudomonadota</taxon>
        <taxon>Gammaproteobacteria</taxon>
        <taxon>Lysobacterales</taxon>
        <taxon>Lysobacteraceae</taxon>
        <taxon>Luteimonas</taxon>
    </lineage>
</organism>
<keyword evidence="2" id="KW-0813">Transport</keyword>
<dbReference type="PANTHER" id="PTHR33451">
    <property type="entry name" value="MALATE-2H(+)/NA(+)-LACTATE ANTIPORTER"/>
    <property type="match status" value="1"/>
</dbReference>
<dbReference type="EMBL" id="VOHK01000003">
    <property type="protein sequence ID" value="TWT21382.1"/>
    <property type="molecule type" value="Genomic_DNA"/>
</dbReference>
<dbReference type="GO" id="GO:0015297">
    <property type="term" value="F:antiporter activity"/>
    <property type="evidence" value="ECO:0007669"/>
    <property type="project" value="UniProtKB-KW"/>
</dbReference>
<gene>
    <name evidence="11" type="ORF">FQY83_08505</name>
</gene>
<evidence type="ECO:0000256" key="1">
    <source>
        <dbReference type="ARBA" id="ARBA00004651"/>
    </source>
</evidence>
<dbReference type="InterPro" id="IPR052180">
    <property type="entry name" value="NhaC_Na-H+_Antiporter"/>
</dbReference>
<sequence>MTVRPSALALTPLLLFLAFFFGAGLYFTAQGDAMGFYQLRAPVAILPALALAAWLAWRRALKPGEVLLQGMGDPNIVLMCLIFLLAGAFAYVSKAVGAVDAVVSLGIGALHPALLLPGLFAIACLVSLAIGTSMGTIAAVVPIAVGVADAAGLDRALVVGGVVGGAMFGDNLSVISDTTIAATRTQGAQMRDKFRENFKIALPAALATMMLLGFAGDSAPVEAETTASAWLALPYLLVLVLALAGLDVLLVLGIGLVLAGGFGLAFGDDYDLVQYAGDIWIGFESMIEILLLSLLIGGLGALMKAGGGLDWLAQVIARFARGHRGRRTGEFSIAALSATADVFTANNTVAILVGGSVARDIAERHDISPRRAASLLDIFACVPQGLLPYGAQILLAASLAAVSPFALAGKVWYCWLLALVAIGFMVWPSRTRAADRRAIDEARA</sequence>
<evidence type="ECO:0000256" key="9">
    <source>
        <dbReference type="SAM" id="Phobius"/>
    </source>
</evidence>
<evidence type="ECO:0000256" key="6">
    <source>
        <dbReference type="ARBA" id="ARBA00022989"/>
    </source>
</evidence>
<evidence type="ECO:0000256" key="5">
    <source>
        <dbReference type="ARBA" id="ARBA00022692"/>
    </source>
</evidence>
<keyword evidence="5 9" id="KW-0812">Transmembrane</keyword>
<feature type="transmembrane region" description="Helical" evidence="9">
    <location>
        <begin position="39"/>
        <end position="56"/>
    </location>
</feature>
<evidence type="ECO:0000259" key="10">
    <source>
        <dbReference type="Pfam" id="PF03553"/>
    </source>
</evidence>
<proteinExistence type="inferred from homology"/>
<keyword evidence="7 9" id="KW-0472">Membrane</keyword>
<evidence type="ECO:0000313" key="11">
    <source>
        <dbReference type="EMBL" id="TWT21382.1"/>
    </source>
</evidence>
<feature type="transmembrane region" description="Helical" evidence="9">
    <location>
        <begin position="114"/>
        <end position="144"/>
    </location>
</feature>
<dbReference type="PANTHER" id="PTHR33451:SF5">
    <property type="entry name" value="NA+_H+ ANTIPORTER"/>
    <property type="match status" value="1"/>
</dbReference>
<comment type="caution">
    <text evidence="11">The sequence shown here is derived from an EMBL/GenBank/DDBJ whole genome shotgun (WGS) entry which is preliminary data.</text>
</comment>
<protein>
    <submittedName>
        <fullName evidence="11">Na+/H+ antiporter NhaC family protein</fullName>
    </submittedName>
</protein>
<feature type="transmembrane region" description="Helical" evidence="9">
    <location>
        <begin position="249"/>
        <end position="267"/>
    </location>
</feature>
<feature type="domain" description="Na+/H+ antiporter NhaC-like C-terminal" evidence="10">
    <location>
        <begin position="78"/>
        <end position="216"/>
    </location>
</feature>
<feature type="transmembrane region" description="Helical" evidence="9">
    <location>
        <begin position="378"/>
        <end position="401"/>
    </location>
</feature>
<evidence type="ECO:0000256" key="7">
    <source>
        <dbReference type="ARBA" id="ARBA00023136"/>
    </source>
</evidence>
<dbReference type="GO" id="GO:0005886">
    <property type="term" value="C:plasma membrane"/>
    <property type="evidence" value="ECO:0007669"/>
    <property type="project" value="UniProtKB-SubCell"/>
</dbReference>
<dbReference type="Pfam" id="PF03553">
    <property type="entry name" value="Na_H_antiporter"/>
    <property type="match status" value="2"/>
</dbReference>
<keyword evidence="6 9" id="KW-1133">Transmembrane helix</keyword>
<evidence type="ECO:0000256" key="2">
    <source>
        <dbReference type="ARBA" id="ARBA00022448"/>
    </source>
</evidence>
<feature type="transmembrane region" description="Helical" evidence="9">
    <location>
        <begin position="6"/>
        <end position="27"/>
    </location>
</feature>
<name>A0A5C5U767_9GAMM</name>
<dbReference type="AlphaFoldDB" id="A0A5C5U767"/>
<keyword evidence="4" id="KW-1003">Cell membrane</keyword>
<feature type="transmembrane region" description="Helical" evidence="9">
    <location>
        <begin position="227"/>
        <end position="244"/>
    </location>
</feature>
<evidence type="ECO:0000256" key="4">
    <source>
        <dbReference type="ARBA" id="ARBA00022475"/>
    </source>
</evidence>
<keyword evidence="3" id="KW-0050">Antiport</keyword>
<comment type="similarity">
    <text evidence="8">Belongs to the NhaC Na(+)/H(+) (TC 2.A.35) antiporter family.</text>
</comment>
<feature type="transmembrane region" description="Helical" evidence="9">
    <location>
        <begin position="76"/>
        <end position="93"/>
    </location>
</feature>
<reference evidence="11 12" key="1">
    <citation type="journal article" date="2008" name="Int. J. Syst. Evol. Microbiol.">
        <title>Luteimonas marina sp. nov., isolated from seawater.</title>
        <authorList>
            <person name="Baik K.S."/>
            <person name="Park S.C."/>
            <person name="Kim M.S."/>
            <person name="Kim E.M."/>
            <person name="Park C."/>
            <person name="Chun J."/>
            <person name="Seong C.N."/>
        </authorList>
    </citation>
    <scope>NUCLEOTIDE SEQUENCE [LARGE SCALE GENOMIC DNA]</scope>
    <source>
        <strain evidence="11 12">FR1330</strain>
    </source>
</reference>
<accession>A0A5C5U767</accession>
<evidence type="ECO:0000256" key="8">
    <source>
        <dbReference type="ARBA" id="ARBA00038435"/>
    </source>
</evidence>
<dbReference type="RefSeq" id="WP_146387053.1">
    <property type="nucleotide sequence ID" value="NZ_VOHK01000003.1"/>
</dbReference>
<comment type="subcellular location">
    <subcellularLocation>
        <location evidence="1">Cell membrane</location>
        <topology evidence="1">Multi-pass membrane protein</topology>
    </subcellularLocation>
</comment>
<keyword evidence="12" id="KW-1185">Reference proteome</keyword>
<feature type="transmembrane region" description="Helical" evidence="9">
    <location>
        <begin position="279"/>
        <end position="302"/>
    </location>
</feature>
<feature type="transmembrane region" description="Helical" evidence="9">
    <location>
        <begin position="197"/>
        <end position="215"/>
    </location>
</feature>
<dbReference type="OrthoDB" id="9762978at2"/>
<feature type="transmembrane region" description="Helical" evidence="9">
    <location>
        <begin position="407"/>
        <end position="427"/>
    </location>
</feature>
<evidence type="ECO:0000256" key="3">
    <source>
        <dbReference type="ARBA" id="ARBA00022449"/>
    </source>
</evidence>